<organism evidence="4 5">
    <name type="scientific">Kribbella amoyensis</name>
    <dbReference type="NCBI Taxonomy" id="996641"/>
    <lineage>
        <taxon>Bacteria</taxon>
        <taxon>Bacillati</taxon>
        <taxon>Actinomycetota</taxon>
        <taxon>Actinomycetes</taxon>
        <taxon>Propionibacteriales</taxon>
        <taxon>Kribbellaceae</taxon>
        <taxon>Kribbella</taxon>
    </lineage>
</organism>
<accession>A0A561BUT8</accession>
<sequence>MLALGLLTLAAACHAGWNLLVKSSGHQGPEFVWLYGAIPAPASLVLLGWAAGHDGVGNAWWAGLVSMALHTTYAVVLQWAYKAGDFSVVYSVSRGMAPVLVVLVTIPWLGSPSTAAWCGVAAVLVGVLLMDRVSARHNRGSWPGLLVAACSCAYTLWDGYAVATLGARVLPYLAVANLGQLALLTLVLIPRRGRLGTVLASWRQAVPIALLAPASYGLVLVALSLAPVGTVAVGRTLNVVVGNLFGVAILRERITLTSAAGLAAVVTGVLLVST</sequence>
<feature type="transmembrane region" description="Helical" evidence="2">
    <location>
        <begin position="101"/>
        <end position="129"/>
    </location>
</feature>
<comment type="similarity">
    <text evidence="1">Belongs to the EamA transporter family.</text>
</comment>
<feature type="transmembrane region" description="Helical" evidence="2">
    <location>
        <begin position="31"/>
        <end position="52"/>
    </location>
</feature>
<protein>
    <recommendedName>
        <fullName evidence="3">EamA domain-containing protein</fullName>
    </recommendedName>
</protein>
<comment type="caution">
    <text evidence="4">The sequence shown here is derived from an EMBL/GenBank/DDBJ whole genome shotgun (WGS) entry which is preliminary data.</text>
</comment>
<feature type="transmembrane region" description="Helical" evidence="2">
    <location>
        <begin position="169"/>
        <end position="189"/>
    </location>
</feature>
<feature type="transmembrane region" description="Helical" evidence="2">
    <location>
        <begin position="254"/>
        <end position="272"/>
    </location>
</feature>
<reference evidence="4 5" key="1">
    <citation type="submission" date="2019-06" db="EMBL/GenBank/DDBJ databases">
        <title>Sequencing the genomes of 1000 actinobacteria strains.</title>
        <authorList>
            <person name="Klenk H.-P."/>
        </authorList>
    </citation>
    <scope>NUCLEOTIDE SEQUENCE [LARGE SCALE GENOMIC DNA]</scope>
    <source>
        <strain evidence="4 5">DSM 24683</strain>
    </source>
</reference>
<proteinExistence type="inferred from homology"/>
<dbReference type="SUPFAM" id="SSF103481">
    <property type="entry name" value="Multidrug resistance efflux transporter EmrE"/>
    <property type="match status" value="2"/>
</dbReference>
<evidence type="ECO:0000256" key="1">
    <source>
        <dbReference type="ARBA" id="ARBA00007362"/>
    </source>
</evidence>
<feature type="transmembrane region" description="Helical" evidence="2">
    <location>
        <begin position="210"/>
        <end position="234"/>
    </location>
</feature>
<dbReference type="AlphaFoldDB" id="A0A561BUT8"/>
<feature type="transmembrane region" description="Helical" evidence="2">
    <location>
        <begin position="59"/>
        <end position="81"/>
    </location>
</feature>
<dbReference type="RefSeq" id="WP_202880661.1">
    <property type="nucleotide sequence ID" value="NZ_VIVK01000001.1"/>
</dbReference>
<keyword evidence="5" id="KW-1185">Reference proteome</keyword>
<keyword evidence="2" id="KW-0812">Transmembrane</keyword>
<dbReference type="InterPro" id="IPR037185">
    <property type="entry name" value="EmrE-like"/>
</dbReference>
<evidence type="ECO:0000259" key="3">
    <source>
        <dbReference type="Pfam" id="PF00892"/>
    </source>
</evidence>
<dbReference type="Proteomes" id="UP000318380">
    <property type="component" value="Unassembled WGS sequence"/>
</dbReference>
<dbReference type="InterPro" id="IPR000620">
    <property type="entry name" value="EamA_dom"/>
</dbReference>
<feature type="transmembrane region" description="Helical" evidence="2">
    <location>
        <begin position="141"/>
        <end position="157"/>
    </location>
</feature>
<feature type="domain" description="EamA" evidence="3">
    <location>
        <begin position="145"/>
        <end position="274"/>
    </location>
</feature>
<keyword evidence="2" id="KW-0472">Membrane</keyword>
<dbReference type="EMBL" id="VIVK01000001">
    <property type="protein sequence ID" value="TWD82656.1"/>
    <property type="molecule type" value="Genomic_DNA"/>
</dbReference>
<name>A0A561BUT8_9ACTN</name>
<keyword evidence="2" id="KW-1133">Transmembrane helix</keyword>
<gene>
    <name evidence="4" type="ORF">FB561_3792</name>
</gene>
<dbReference type="Gene3D" id="1.10.3730.20">
    <property type="match status" value="1"/>
</dbReference>
<evidence type="ECO:0000313" key="4">
    <source>
        <dbReference type="EMBL" id="TWD82656.1"/>
    </source>
</evidence>
<dbReference type="Pfam" id="PF00892">
    <property type="entry name" value="EamA"/>
    <property type="match status" value="1"/>
</dbReference>
<evidence type="ECO:0000313" key="5">
    <source>
        <dbReference type="Proteomes" id="UP000318380"/>
    </source>
</evidence>
<evidence type="ECO:0000256" key="2">
    <source>
        <dbReference type="SAM" id="Phobius"/>
    </source>
</evidence>
<dbReference type="GO" id="GO:0016020">
    <property type="term" value="C:membrane"/>
    <property type="evidence" value="ECO:0007669"/>
    <property type="project" value="InterPro"/>
</dbReference>